<protein>
    <recommendedName>
        <fullName evidence="7">DUF1516 family protein</fullName>
    </recommendedName>
</protein>
<gene>
    <name evidence="5" type="ORF">IV50_GL000899</name>
</gene>
<name>A0A0R2H0Q4_WEIVI</name>
<dbReference type="InterPro" id="IPR010899">
    <property type="entry name" value="UPF0344"/>
</dbReference>
<dbReference type="RefSeq" id="WP_057745649.1">
    <property type="nucleotide sequence ID" value="NZ_BJLU01000002.1"/>
</dbReference>
<keyword evidence="4" id="KW-0472">Membrane</keyword>
<evidence type="ECO:0008006" key="7">
    <source>
        <dbReference type="Google" id="ProtNLM"/>
    </source>
</evidence>
<evidence type="ECO:0000256" key="4">
    <source>
        <dbReference type="ARBA" id="ARBA00023136"/>
    </source>
</evidence>
<keyword evidence="1" id="KW-1003">Cell membrane</keyword>
<dbReference type="Pfam" id="PF07457">
    <property type="entry name" value="DUF1516"/>
    <property type="match status" value="1"/>
</dbReference>
<evidence type="ECO:0000313" key="6">
    <source>
        <dbReference type="Proteomes" id="UP000051992"/>
    </source>
</evidence>
<accession>A0A0R2H0Q4</accession>
<dbReference type="PATRIC" id="fig|1629.5.peg.907"/>
<dbReference type="OrthoDB" id="2149731at2"/>
<evidence type="ECO:0000256" key="2">
    <source>
        <dbReference type="ARBA" id="ARBA00022692"/>
    </source>
</evidence>
<dbReference type="AlphaFoldDB" id="A0A0R2H0Q4"/>
<sequence>MIFVWIHLITWVVLFVVVSVALFSRNEKLSKINMTVARLGYLFAIASGLMLVPYAYNEHPGLTILKVVVAVVLIGLIEMGFARKQRQTLHTRVAFIIMLLILIVGLFGIYLAKI</sequence>
<dbReference type="Proteomes" id="UP000051992">
    <property type="component" value="Unassembled WGS sequence"/>
</dbReference>
<reference evidence="5 6" key="1">
    <citation type="journal article" date="2015" name="Genome Announc.">
        <title>Expanding the biotechnology potential of lactobacilli through comparative genomics of 213 strains and associated genera.</title>
        <authorList>
            <person name="Sun Z."/>
            <person name="Harris H.M."/>
            <person name="McCann A."/>
            <person name="Guo C."/>
            <person name="Argimon S."/>
            <person name="Zhang W."/>
            <person name="Yang X."/>
            <person name="Jeffery I.B."/>
            <person name="Cooney J.C."/>
            <person name="Kagawa T.F."/>
            <person name="Liu W."/>
            <person name="Song Y."/>
            <person name="Salvetti E."/>
            <person name="Wrobel A."/>
            <person name="Rasinkangas P."/>
            <person name="Parkhill J."/>
            <person name="Rea M.C."/>
            <person name="O'Sullivan O."/>
            <person name="Ritari J."/>
            <person name="Douillard F.P."/>
            <person name="Paul Ross R."/>
            <person name="Yang R."/>
            <person name="Briner A.E."/>
            <person name="Felis G.E."/>
            <person name="de Vos W.M."/>
            <person name="Barrangou R."/>
            <person name="Klaenhammer T.R."/>
            <person name="Caufield P.W."/>
            <person name="Cui Y."/>
            <person name="Zhang H."/>
            <person name="O'Toole P.W."/>
        </authorList>
    </citation>
    <scope>NUCLEOTIDE SEQUENCE [LARGE SCALE GENOMIC DNA]</scope>
    <source>
        <strain evidence="5 6">DSM 20410</strain>
    </source>
</reference>
<evidence type="ECO:0000313" key="5">
    <source>
        <dbReference type="EMBL" id="KRN46617.1"/>
    </source>
</evidence>
<evidence type="ECO:0000256" key="3">
    <source>
        <dbReference type="ARBA" id="ARBA00022989"/>
    </source>
</evidence>
<comment type="caution">
    <text evidence="5">The sequence shown here is derived from an EMBL/GenBank/DDBJ whole genome shotgun (WGS) entry which is preliminary data.</text>
</comment>
<evidence type="ECO:0000256" key="1">
    <source>
        <dbReference type="ARBA" id="ARBA00022475"/>
    </source>
</evidence>
<keyword evidence="2" id="KW-0812">Transmembrane</keyword>
<proteinExistence type="predicted"/>
<dbReference type="EMBL" id="JQBM01000002">
    <property type="protein sequence ID" value="KRN46617.1"/>
    <property type="molecule type" value="Genomic_DNA"/>
</dbReference>
<keyword evidence="6" id="KW-1185">Reference proteome</keyword>
<organism evidence="5 6">
    <name type="scientific">Weissella viridescens</name>
    <name type="common">Lactobacillus viridescens</name>
    <dbReference type="NCBI Taxonomy" id="1629"/>
    <lineage>
        <taxon>Bacteria</taxon>
        <taxon>Bacillati</taxon>
        <taxon>Bacillota</taxon>
        <taxon>Bacilli</taxon>
        <taxon>Lactobacillales</taxon>
        <taxon>Lactobacillaceae</taxon>
        <taxon>Weissella</taxon>
    </lineage>
</organism>
<keyword evidence="3" id="KW-1133">Transmembrane helix</keyword>